<evidence type="ECO:0000313" key="3">
    <source>
        <dbReference type="Proteomes" id="UP001324287"/>
    </source>
</evidence>
<dbReference type="Proteomes" id="UP001324287">
    <property type="component" value="Chromosome"/>
</dbReference>
<feature type="domain" description="DUF306" evidence="1">
    <location>
        <begin position="67"/>
        <end position="166"/>
    </location>
</feature>
<protein>
    <submittedName>
        <fullName evidence="2">META domain-containing protein</fullName>
    </submittedName>
</protein>
<dbReference type="EMBL" id="CP141261">
    <property type="protein sequence ID" value="WRL63037.1"/>
    <property type="molecule type" value="Genomic_DNA"/>
</dbReference>
<dbReference type="PANTHER" id="PTHR35535">
    <property type="entry name" value="HEAT SHOCK PROTEIN HSLJ"/>
    <property type="match status" value="1"/>
</dbReference>
<sequence length="183" mass="19495">MEGDELRFEDVAVSLVMCAGPVGAAEGAYLDALLDRTHRVDLEGDRLVLASEAGSLTFERLPAVPVEELTDRRWALEAVVHGTGTSAATHPAALELRSDGTATVSTGCREFEAVWQTAGDAVHLTGWEYELLDCPAEVTAQDDALVEVLAGAFRPQLDGDVLTVRAVDTRGADTSALLYRAAR</sequence>
<dbReference type="InterPro" id="IPR038670">
    <property type="entry name" value="HslJ-like_sf"/>
</dbReference>
<gene>
    <name evidence="2" type="ORF">U6N30_24805</name>
</gene>
<organism evidence="2 3">
    <name type="scientific">Blastococcus brunescens</name>
    <dbReference type="NCBI Taxonomy" id="1564165"/>
    <lineage>
        <taxon>Bacteria</taxon>
        <taxon>Bacillati</taxon>
        <taxon>Actinomycetota</taxon>
        <taxon>Actinomycetes</taxon>
        <taxon>Geodermatophilales</taxon>
        <taxon>Geodermatophilaceae</taxon>
        <taxon>Blastococcus</taxon>
    </lineage>
</organism>
<feature type="domain" description="DUF306" evidence="1">
    <location>
        <begin position="2"/>
        <end position="58"/>
    </location>
</feature>
<keyword evidence="3" id="KW-1185">Reference proteome</keyword>
<proteinExistence type="predicted"/>
<name>A0ABZ1AWV0_9ACTN</name>
<dbReference type="PANTHER" id="PTHR35535:SF2">
    <property type="entry name" value="DUF306 DOMAIN-CONTAINING PROTEIN"/>
    <property type="match status" value="1"/>
</dbReference>
<dbReference type="RefSeq" id="WP_324274386.1">
    <property type="nucleotide sequence ID" value="NZ_CP141261.1"/>
</dbReference>
<dbReference type="Gene3D" id="2.40.128.270">
    <property type="match status" value="2"/>
</dbReference>
<evidence type="ECO:0000313" key="2">
    <source>
        <dbReference type="EMBL" id="WRL63037.1"/>
    </source>
</evidence>
<reference evidence="2 3" key="1">
    <citation type="submission" date="2023-12" db="EMBL/GenBank/DDBJ databases">
        <title>Blastococcus brunescens sp. nov., an actonobacterium isolated from sandstone collected in sahara desert.</title>
        <authorList>
            <person name="Gtari M."/>
            <person name="Ghodhbane F."/>
        </authorList>
    </citation>
    <scope>NUCLEOTIDE SEQUENCE [LARGE SCALE GENOMIC DNA]</scope>
    <source>
        <strain evidence="2 3">BMG 8361</strain>
    </source>
</reference>
<evidence type="ECO:0000259" key="1">
    <source>
        <dbReference type="Pfam" id="PF03724"/>
    </source>
</evidence>
<dbReference type="Pfam" id="PF03724">
    <property type="entry name" value="META"/>
    <property type="match status" value="2"/>
</dbReference>
<accession>A0ABZ1AWV0</accession>
<dbReference type="InterPro" id="IPR053147">
    <property type="entry name" value="Hsp_HslJ-like"/>
</dbReference>
<dbReference type="InterPro" id="IPR005184">
    <property type="entry name" value="DUF306_Meta_HslJ"/>
</dbReference>